<dbReference type="Proteomes" id="UP000639772">
    <property type="component" value="Chromosome 3"/>
</dbReference>
<dbReference type="EMBL" id="JADCNM010000003">
    <property type="protein sequence ID" value="KAG0490983.1"/>
    <property type="molecule type" value="Genomic_DNA"/>
</dbReference>
<evidence type="ECO:0000313" key="4">
    <source>
        <dbReference type="Proteomes" id="UP000636800"/>
    </source>
</evidence>
<gene>
    <name evidence="3" type="ORF">HPP92_007846</name>
    <name evidence="2" type="ORF">HPP92_008015</name>
</gene>
<evidence type="ECO:0000313" key="3">
    <source>
        <dbReference type="EMBL" id="KAG0490983.1"/>
    </source>
</evidence>
<evidence type="ECO:0000256" key="1">
    <source>
        <dbReference type="SAM" id="MobiDB-lite"/>
    </source>
</evidence>
<feature type="region of interest" description="Disordered" evidence="1">
    <location>
        <begin position="1"/>
        <end position="20"/>
    </location>
</feature>
<reference evidence="4 5" key="1">
    <citation type="journal article" date="2020" name="Nat. Food">
        <title>A phased Vanilla planifolia genome enables genetic improvement of flavour and production.</title>
        <authorList>
            <person name="Hasing T."/>
            <person name="Tang H."/>
            <person name="Brym M."/>
            <person name="Khazi F."/>
            <person name="Huang T."/>
            <person name="Chambers A.H."/>
        </authorList>
    </citation>
    <scope>NUCLEOTIDE SEQUENCE [LARGE SCALE GENOMIC DNA]</scope>
    <source>
        <tissue evidence="2">Leaf</tissue>
    </source>
</reference>
<dbReference type="AlphaFoldDB" id="A0A835V6F6"/>
<evidence type="ECO:0000313" key="5">
    <source>
        <dbReference type="Proteomes" id="UP000639772"/>
    </source>
</evidence>
<accession>A0A835V6F6</accession>
<dbReference type="Proteomes" id="UP000636800">
    <property type="component" value="Chromosome 3"/>
</dbReference>
<protein>
    <submittedName>
        <fullName evidence="2">Uncharacterized protein</fullName>
    </submittedName>
</protein>
<dbReference type="EMBL" id="JADCNL010000003">
    <property type="protein sequence ID" value="KAG0489204.1"/>
    <property type="molecule type" value="Genomic_DNA"/>
</dbReference>
<keyword evidence="4" id="KW-1185">Reference proteome</keyword>
<comment type="caution">
    <text evidence="2">The sequence shown here is derived from an EMBL/GenBank/DDBJ whole genome shotgun (WGS) entry which is preliminary data.</text>
</comment>
<sequence>MGLPSSSVALLRDGGNKENDPLSLLRFRASIGANRKKKRSKQRRQRRIPLQDITHLCNCGIAQPIIFPFSSSSYSSPLDSEANHVIPVPCSTQKVDVQRKAKASFLRKEFR</sequence>
<organism evidence="2 4">
    <name type="scientific">Vanilla planifolia</name>
    <name type="common">Vanilla</name>
    <dbReference type="NCBI Taxonomy" id="51239"/>
    <lineage>
        <taxon>Eukaryota</taxon>
        <taxon>Viridiplantae</taxon>
        <taxon>Streptophyta</taxon>
        <taxon>Embryophyta</taxon>
        <taxon>Tracheophyta</taxon>
        <taxon>Spermatophyta</taxon>
        <taxon>Magnoliopsida</taxon>
        <taxon>Liliopsida</taxon>
        <taxon>Asparagales</taxon>
        <taxon>Orchidaceae</taxon>
        <taxon>Vanilloideae</taxon>
        <taxon>Vanilleae</taxon>
        <taxon>Vanilla</taxon>
    </lineage>
</organism>
<proteinExistence type="predicted"/>
<evidence type="ECO:0000313" key="2">
    <source>
        <dbReference type="EMBL" id="KAG0489204.1"/>
    </source>
</evidence>
<name>A0A835V6F6_VANPL</name>